<accession>A0A839SSN6</accession>
<comment type="caution">
    <text evidence="4">The sequence shown here is derived from an EMBL/GenBank/DDBJ whole genome shotgun (WGS) entry which is preliminary data.</text>
</comment>
<dbReference type="Proteomes" id="UP000581135">
    <property type="component" value="Unassembled WGS sequence"/>
</dbReference>
<comment type="similarity">
    <text evidence="1">Belongs to the sulfotransferase 1 family.</text>
</comment>
<dbReference type="Gene3D" id="3.40.50.300">
    <property type="entry name" value="P-loop containing nucleotide triphosphate hydrolases"/>
    <property type="match status" value="1"/>
</dbReference>
<evidence type="ECO:0000313" key="4">
    <source>
        <dbReference type="EMBL" id="MBB3063923.1"/>
    </source>
</evidence>
<gene>
    <name evidence="4" type="ORF">FHR98_000188</name>
</gene>
<evidence type="ECO:0000256" key="2">
    <source>
        <dbReference type="ARBA" id="ARBA00022679"/>
    </source>
</evidence>
<dbReference type="InterPro" id="IPR027417">
    <property type="entry name" value="P-loop_NTPase"/>
</dbReference>
<dbReference type="EMBL" id="JACHXA010000001">
    <property type="protein sequence ID" value="MBB3063923.1"/>
    <property type="molecule type" value="Genomic_DNA"/>
</dbReference>
<organism evidence="4 5">
    <name type="scientific">Limibacillus halophilus</name>
    <dbReference type="NCBI Taxonomy" id="1579333"/>
    <lineage>
        <taxon>Bacteria</taxon>
        <taxon>Pseudomonadati</taxon>
        <taxon>Pseudomonadota</taxon>
        <taxon>Alphaproteobacteria</taxon>
        <taxon>Rhodospirillales</taxon>
        <taxon>Rhodovibrionaceae</taxon>
        <taxon>Limibacillus</taxon>
    </lineage>
</organism>
<name>A0A839SSN6_9PROT</name>
<evidence type="ECO:0000313" key="5">
    <source>
        <dbReference type="Proteomes" id="UP000581135"/>
    </source>
</evidence>
<keyword evidence="2" id="KW-0808">Transferase</keyword>
<dbReference type="PANTHER" id="PTHR11783">
    <property type="entry name" value="SULFOTRANSFERASE SULT"/>
    <property type="match status" value="1"/>
</dbReference>
<proteinExistence type="inferred from homology"/>
<dbReference type="SUPFAM" id="SSF52540">
    <property type="entry name" value="P-loop containing nucleoside triphosphate hydrolases"/>
    <property type="match status" value="1"/>
</dbReference>
<dbReference type="AlphaFoldDB" id="A0A839SSN6"/>
<protein>
    <recommendedName>
        <fullName evidence="3">Sulfotransferase domain-containing protein</fullName>
    </recommendedName>
</protein>
<dbReference type="RefSeq" id="WP_183414733.1">
    <property type="nucleotide sequence ID" value="NZ_JACHXA010000001.1"/>
</dbReference>
<evidence type="ECO:0000256" key="1">
    <source>
        <dbReference type="ARBA" id="ARBA00005771"/>
    </source>
</evidence>
<dbReference type="GO" id="GO:0008146">
    <property type="term" value="F:sulfotransferase activity"/>
    <property type="evidence" value="ECO:0007669"/>
    <property type="project" value="InterPro"/>
</dbReference>
<keyword evidence="5" id="KW-1185">Reference proteome</keyword>
<dbReference type="InterPro" id="IPR000863">
    <property type="entry name" value="Sulfotransferase_dom"/>
</dbReference>
<evidence type="ECO:0000259" key="3">
    <source>
        <dbReference type="Pfam" id="PF00685"/>
    </source>
</evidence>
<dbReference type="Pfam" id="PF00685">
    <property type="entry name" value="Sulfotransfer_1"/>
    <property type="match status" value="1"/>
</dbReference>
<sequence>MKKNLVWLASYIKSGNTWMRFLLVNYLLDREEPLPISEIGRYTYGDMAARAFQRVAGRPLTDLSLREIHDLRPAVQRLYAEARDDIVLVKTHSLAGTIYGTATVQPALTRCSLYIVRNPLDVAVSRIHHLGQDTEESVAAMGDPSNMFMGDNKATVFQPAGTWSQHVLSWIDSKPLKTLMVRYEDLLEDAERELTRALQHMGMPVDSGRVRKAVAFSSFDELSRQEKESGFQEASPKSAAFFRRGSSGEGGTRLTQESLARLYRDHKAVIERLGYAKSFHDLGLR</sequence>
<feature type="domain" description="Sulfotransferase" evidence="3">
    <location>
        <begin position="6"/>
        <end position="263"/>
    </location>
</feature>
<reference evidence="4 5" key="1">
    <citation type="submission" date="2020-08" db="EMBL/GenBank/DDBJ databases">
        <title>Genomic Encyclopedia of Type Strains, Phase III (KMG-III): the genomes of soil and plant-associated and newly described type strains.</title>
        <authorList>
            <person name="Whitman W."/>
        </authorList>
    </citation>
    <scope>NUCLEOTIDE SEQUENCE [LARGE SCALE GENOMIC DNA]</scope>
    <source>
        <strain evidence="4 5">CECT 8803</strain>
    </source>
</reference>